<dbReference type="InterPro" id="IPR037272">
    <property type="entry name" value="SNS_sf"/>
</dbReference>
<evidence type="ECO:0000313" key="7">
    <source>
        <dbReference type="EMBL" id="CAJ0961440.1"/>
    </source>
</evidence>
<keyword evidence="4 6" id="KW-1133">Transmembrane helix</keyword>
<comment type="subcellular location">
    <subcellularLocation>
        <location evidence="1">Membrane</location>
        <topology evidence="1">Multi-pass membrane protein</topology>
    </subcellularLocation>
</comment>
<evidence type="ECO:0000256" key="2">
    <source>
        <dbReference type="ARBA" id="ARBA00022448"/>
    </source>
</evidence>
<comment type="caution">
    <text evidence="7">The sequence shown here is derived from an EMBL/GenBank/DDBJ whole genome shotgun (WGS) entry which is preliminary data.</text>
</comment>
<organism evidence="7 8">
    <name type="scientific">Ranitomeya imitator</name>
    <name type="common">mimic poison frog</name>
    <dbReference type="NCBI Taxonomy" id="111125"/>
    <lineage>
        <taxon>Eukaryota</taxon>
        <taxon>Metazoa</taxon>
        <taxon>Chordata</taxon>
        <taxon>Craniata</taxon>
        <taxon>Vertebrata</taxon>
        <taxon>Euteleostomi</taxon>
        <taxon>Amphibia</taxon>
        <taxon>Batrachia</taxon>
        <taxon>Anura</taxon>
        <taxon>Neobatrachia</taxon>
        <taxon>Hyloidea</taxon>
        <taxon>Dendrobatidae</taxon>
        <taxon>Dendrobatinae</taxon>
        <taxon>Ranitomeya</taxon>
    </lineage>
</organism>
<accession>A0ABN9MBV1</accession>
<name>A0ABN9MBV1_9NEOB</name>
<evidence type="ECO:0000256" key="4">
    <source>
        <dbReference type="ARBA" id="ARBA00022989"/>
    </source>
</evidence>
<feature type="transmembrane region" description="Helical" evidence="6">
    <location>
        <begin position="39"/>
        <end position="61"/>
    </location>
</feature>
<dbReference type="InterPro" id="IPR000175">
    <property type="entry name" value="Na/ntran_symport"/>
</dbReference>
<evidence type="ECO:0000256" key="3">
    <source>
        <dbReference type="ARBA" id="ARBA00022692"/>
    </source>
</evidence>
<protein>
    <submittedName>
        <fullName evidence="7">Uncharacterized protein</fullName>
    </submittedName>
</protein>
<dbReference type="Pfam" id="PF00209">
    <property type="entry name" value="SNF"/>
    <property type="match status" value="1"/>
</dbReference>
<evidence type="ECO:0000313" key="8">
    <source>
        <dbReference type="Proteomes" id="UP001176940"/>
    </source>
</evidence>
<evidence type="ECO:0000256" key="1">
    <source>
        <dbReference type="ARBA" id="ARBA00004141"/>
    </source>
</evidence>
<dbReference type="Proteomes" id="UP001176940">
    <property type="component" value="Unassembled WGS sequence"/>
</dbReference>
<keyword evidence="8" id="KW-1185">Reference proteome</keyword>
<proteinExistence type="predicted"/>
<keyword evidence="5 6" id="KW-0472">Membrane</keyword>
<sequence>MSRLEAKEDLFHQAILLWSLITFKAPSYGNIEYPTWGTAVGWCMIVLCMMWIPILAIIKIYRARGNFFAIKENLDMFGVYELVMTWRIIIAGQF</sequence>
<dbReference type="PROSITE" id="PS50267">
    <property type="entry name" value="NA_NEUROTRAN_SYMP_3"/>
    <property type="match status" value="1"/>
</dbReference>
<dbReference type="EMBL" id="CAUEEQ010052537">
    <property type="protein sequence ID" value="CAJ0961440.1"/>
    <property type="molecule type" value="Genomic_DNA"/>
</dbReference>
<evidence type="ECO:0000256" key="6">
    <source>
        <dbReference type="SAM" id="Phobius"/>
    </source>
</evidence>
<keyword evidence="2" id="KW-0813">Transport</keyword>
<evidence type="ECO:0000256" key="5">
    <source>
        <dbReference type="ARBA" id="ARBA00023136"/>
    </source>
</evidence>
<dbReference type="SUPFAM" id="SSF161070">
    <property type="entry name" value="SNF-like"/>
    <property type="match status" value="1"/>
</dbReference>
<reference evidence="7" key="1">
    <citation type="submission" date="2023-07" db="EMBL/GenBank/DDBJ databases">
        <authorList>
            <person name="Stuckert A."/>
        </authorList>
    </citation>
    <scope>NUCLEOTIDE SEQUENCE</scope>
</reference>
<keyword evidence="3 6" id="KW-0812">Transmembrane</keyword>
<gene>
    <name evidence="7" type="ORF">RIMI_LOCUS17746698</name>
</gene>